<keyword evidence="3" id="KW-1185">Reference proteome</keyword>
<protein>
    <recommendedName>
        <fullName evidence="4">GIY-YIG nuclease family protein</fullName>
    </recommendedName>
</protein>
<feature type="region of interest" description="Disordered" evidence="1">
    <location>
        <begin position="157"/>
        <end position="176"/>
    </location>
</feature>
<dbReference type="Proteomes" id="UP001499947">
    <property type="component" value="Unassembled WGS sequence"/>
</dbReference>
<evidence type="ECO:0008006" key="4">
    <source>
        <dbReference type="Google" id="ProtNLM"/>
    </source>
</evidence>
<sequence>MSVDCCAEPAAGPVVDARVLRHAWTALGPLRCGDWPTPYSLEPWHRQETLAVLDGVLAGLYLVVDADGRLRWLGKARRVGGVGTRLRNHLRHPERARAFTAVYVIEADPFSPRKALEAAEGRAADAIGLRGRMGPRTWPVVTQAQWLALVTAQPARRVVRPRSERSGAGEQTAAPA</sequence>
<accession>A0ABN2JNH3</accession>
<comment type="caution">
    <text evidence="2">The sequence shown here is derived from an EMBL/GenBank/DDBJ whole genome shotgun (WGS) entry which is preliminary data.</text>
</comment>
<evidence type="ECO:0000313" key="3">
    <source>
        <dbReference type="Proteomes" id="UP001499947"/>
    </source>
</evidence>
<organism evidence="2 3">
    <name type="scientific">Streptomyces yatensis</name>
    <dbReference type="NCBI Taxonomy" id="155177"/>
    <lineage>
        <taxon>Bacteria</taxon>
        <taxon>Bacillati</taxon>
        <taxon>Actinomycetota</taxon>
        <taxon>Actinomycetes</taxon>
        <taxon>Kitasatosporales</taxon>
        <taxon>Streptomycetaceae</taxon>
        <taxon>Streptomyces</taxon>
        <taxon>Streptomyces violaceusniger group</taxon>
    </lineage>
</organism>
<dbReference type="EMBL" id="BAAALR010000177">
    <property type="protein sequence ID" value="GAA1733616.1"/>
    <property type="molecule type" value="Genomic_DNA"/>
</dbReference>
<evidence type="ECO:0000256" key="1">
    <source>
        <dbReference type="SAM" id="MobiDB-lite"/>
    </source>
</evidence>
<name>A0ABN2JNH3_9ACTN</name>
<evidence type="ECO:0000313" key="2">
    <source>
        <dbReference type="EMBL" id="GAA1733616.1"/>
    </source>
</evidence>
<dbReference type="RefSeq" id="WP_211121228.1">
    <property type="nucleotide sequence ID" value="NZ_BAAALR010000177.1"/>
</dbReference>
<reference evidence="2 3" key="1">
    <citation type="journal article" date="2019" name="Int. J. Syst. Evol. Microbiol.">
        <title>The Global Catalogue of Microorganisms (GCM) 10K type strain sequencing project: providing services to taxonomists for standard genome sequencing and annotation.</title>
        <authorList>
            <consortium name="The Broad Institute Genomics Platform"/>
            <consortium name="The Broad Institute Genome Sequencing Center for Infectious Disease"/>
            <person name="Wu L."/>
            <person name="Ma J."/>
        </authorList>
    </citation>
    <scope>NUCLEOTIDE SEQUENCE [LARGE SCALE GENOMIC DNA]</scope>
    <source>
        <strain evidence="2 3">JCM 13244</strain>
    </source>
</reference>
<gene>
    <name evidence="2" type="ORF">GCM10009680_87390</name>
</gene>
<proteinExistence type="predicted"/>